<name>A0A9D3QHY4_MEGAT</name>
<feature type="compositionally biased region" description="Polar residues" evidence="1">
    <location>
        <begin position="578"/>
        <end position="588"/>
    </location>
</feature>
<keyword evidence="3" id="KW-1185">Reference proteome</keyword>
<evidence type="ECO:0000313" key="3">
    <source>
        <dbReference type="Proteomes" id="UP001046870"/>
    </source>
</evidence>
<feature type="region of interest" description="Disordered" evidence="1">
    <location>
        <begin position="1"/>
        <end position="79"/>
    </location>
</feature>
<evidence type="ECO:0008006" key="4">
    <source>
        <dbReference type="Google" id="ProtNLM"/>
    </source>
</evidence>
<feature type="region of interest" description="Disordered" evidence="1">
    <location>
        <begin position="417"/>
        <end position="461"/>
    </location>
</feature>
<dbReference type="GO" id="GO:0032053">
    <property type="term" value="P:ciliary basal body organization"/>
    <property type="evidence" value="ECO:0007669"/>
    <property type="project" value="TreeGrafter"/>
</dbReference>
<feature type="compositionally biased region" description="Polar residues" evidence="1">
    <location>
        <begin position="427"/>
        <end position="438"/>
    </location>
</feature>
<dbReference type="Proteomes" id="UP001046870">
    <property type="component" value="Chromosome 1"/>
</dbReference>
<feature type="compositionally biased region" description="Basic and acidic residues" evidence="1">
    <location>
        <begin position="1"/>
        <end position="20"/>
    </location>
</feature>
<dbReference type="AlphaFoldDB" id="A0A9D3QHY4"/>
<feature type="region of interest" description="Disordered" evidence="1">
    <location>
        <begin position="127"/>
        <end position="179"/>
    </location>
</feature>
<feature type="region of interest" description="Disordered" evidence="1">
    <location>
        <begin position="491"/>
        <end position="525"/>
    </location>
</feature>
<dbReference type="GO" id="GO:1903723">
    <property type="term" value="P:negative regulation of centriole elongation"/>
    <property type="evidence" value="ECO:0007669"/>
    <property type="project" value="TreeGrafter"/>
</dbReference>
<feature type="region of interest" description="Disordered" evidence="1">
    <location>
        <begin position="578"/>
        <end position="642"/>
    </location>
</feature>
<feature type="compositionally biased region" description="Basic and acidic residues" evidence="1">
    <location>
        <begin position="49"/>
        <end position="74"/>
    </location>
</feature>
<comment type="caution">
    <text evidence="2">The sequence shown here is derived from an EMBL/GenBank/DDBJ whole genome shotgun (WGS) entry which is preliminary data.</text>
</comment>
<dbReference type="EMBL" id="JAFDVH010000001">
    <property type="protein sequence ID" value="KAG7491189.1"/>
    <property type="molecule type" value="Genomic_DNA"/>
</dbReference>
<dbReference type="PANTHER" id="PTHR13594:SF2">
    <property type="entry name" value="SI:CH73-100L22.3"/>
    <property type="match status" value="1"/>
</dbReference>
<dbReference type="GO" id="GO:0032465">
    <property type="term" value="P:regulation of cytokinesis"/>
    <property type="evidence" value="ECO:0007669"/>
    <property type="project" value="InterPro"/>
</dbReference>
<proteinExistence type="predicted"/>
<evidence type="ECO:0000256" key="1">
    <source>
        <dbReference type="SAM" id="MobiDB-lite"/>
    </source>
</evidence>
<dbReference type="GO" id="GO:0005814">
    <property type="term" value="C:centriole"/>
    <property type="evidence" value="ECO:0007669"/>
    <property type="project" value="InterPro"/>
</dbReference>
<feature type="compositionally biased region" description="Basic residues" evidence="1">
    <location>
        <begin position="261"/>
        <end position="273"/>
    </location>
</feature>
<feature type="region of interest" description="Disordered" evidence="1">
    <location>
        <begin position="216"/>
        <end position="356"/>
    </location>
</feature>
<feature type="compositionally biased region" description="Basic and acidic residues" evidence="1">
    <location>
        <begin position="337"/>
        <end position="346"/>
    </location>
</feature>
<gene>
    <name evidence="2" type="ORF">MATL_G00000280</name>
</gene>
<sequence>MESYEDFIRTRRDQLQERSGKQTPPSPRRRGRSAISFHGLPILPPLLTAERREEMQRHRQEASRRMNRREKPASDQRMSQLQALLDSVQLRRAPTLQEFIGGESPREPDPLLCGRGADAFHLLTSTARTPPDCLSTASDRRTDGASAEFPGGAFSGPEIGPAVDAHTNTSHQSVSSGYATHDNTELTCHTSRALDPDPSAEAKLLPRWLRCRRPVGGWAAGSGRSVPGRSEPGLPDPEPPEGPYRMSLQNLLKKSQEYRQRQKQLRGSRARARERREAHDLSDKENQRLPHTGAGEDRAARETGPGQGRSLPRTSETFRLDRPRAGAVEPQETVVSPKEKRRETRMSEAVSSPCEVWVTGGSDGIGSAAQVEVAESPRAEGADAGSSPAGRRPALGRFGSVPSPQFCTSPVRCVRRGGSSRKLAVNTPLSVGSDTGGRQSAGGDSAPLGREAEAQAERGGEQAVQLDHLEMNLCSLKALICDLESTLTETPEDAADGGASEGVSDGVSEAARPCGRKASVRGVRGPHALSLPQRQQVPGVFKAAGSRQGSVLCDASNQAAERDPAHSLSLNQSYDVHTPSTLWPQGSALQGKPLTPEVEGQGQDSRAKRRLLMNTMEKRGQRGRAAPGSGTGAPPLSSTPKVQTAVLEELQLEQTQTGQIQAVMQDQQLQLAQLLQRLAVRQQLLQRVSFLPPSSSSLRKDAVTSLSPARSPAPTGPALSQPGSPVSARRPLLAAAVRGYLTRRLLRTERVAQLLRTVKDSRQVLQSLQTQTPGRGKGGSRQDLLLQERVLLQLRSARYELHDIFFCCSAAERMQLIRWDRQLLRERELKRKENGLAHGQGRGALSAATKKSLERKRSVMIQKRAAERQRSLVGGVCGTQFCQRSDRERRSVLLSRP</sequence>
<accession>A0A9D3QHY4</accession>
<organism evidence="2 3">
    <name type="scientific">Megalops atlanticus</name>
    <name type="common">Tarpon</name>
    <name type="synonym">Clupea gigantea</name>
    <dbReference type="NCBI Taxonomy" id="7932"/>
    <lineage>
        <taxon>Eukaryota</taxon>
        <taxon>Metazoa</taxon>
        <taxon>Chordata</taxon>
        <taxon>Craniata</taxon>
        <taxon>Vertebrata</taxon>
        <taxon>Euteleostomi</taxon>
        <taxon>Actinopterygii</taxon>
        <taxon>Neopterygii</taxon>
        <taxon>Teleostei</taxon>
        <taxon>Elopiformes</taxon>
        <taxon>Megalopidae</taxon>
        <taxon>Megalops</taxon>
    </lineage>
</organism>
<feature type="compositionally biased region" description="Basic and acidic residues" evidence="1">
    <location>
        <begin position="274"/>
        <end position="301"/>
    </location>
</feature>
<dbReference type="PANTHER" id="PTHR13594">
    <property type="entry name" value="CENTRIOLAR COILED-COIL PROTEIN OF 110 KDA"/>
    <property type="match status" value="1"/>
</dbReference>
<dbReference type="Pfam" id="PF16025">
    <property type="entry name" value="CaM_bind"/>
    <property type="match status" value="1"/>
</dbReference>
<protein>
    <recommendedName>
        <fullName evidence="4">Centriolar coiled coil protein 110kDa</fullName>
    </recommendedName>
</protein>
<reference evidence="2" key="1">
    <citation type="submission" date="2021-01" db="EMBL/GenBank/DDBJ databases">
        <authorList>
            <person name="Zahm M."/>
            <person name="Roques C."/>
            <person name="Cabau C."/>
            <person name="Klopp C."/>
            <person name="Donnadieu C."/>
            <person name="Jouanno E."/>
            <person name="Lampietro C."/>
            <person name="Louis A."/>
            <person name="Herpin A."/>
            <person name="Echchiki A."/>
            <person name="Berthelot C."/>
            <person name="Parey E."/>
            <person name="Roest-Crollius H."/>
            <person name="Braasch I."/>
            <person name="Postlethwait J."/>
            <person name="Bobe J."/>
            <person name="Montfort J."/>
            <person name="Bouchez O."/>
            <person name="Begum T."/>
            <person name="Mejri S."/>
            <person name="Adams A."/>
            <person name="Chen W.-J."/>
            <person name="Guiguen Y."/>
        </authorList>
    </citation>
    <scope>NUCLEOTIDE SEQUENCE</scope>
    <source>
        <strain evidence="2">YG-15Mar2019-1</strain>
        <tissue evidence="2">Brain</tissue>
    </source>
</reference>
<feature type="region of interest" description="Disordered" evidence="1">
    <location>
        <begin position="694"/>
        <end position="726"/>
    </location>
</feature>
<dbReference type="OrthoDB" id="10028852at2759"/>
<dbReference type="GO" id="GO:0007099">
    <property type="term" value="P:centriole replication"/>
    <property type="evidence" value="ECO:0007669"/>
    <property type="project" value="InterPro"/>
</dbReference>
<feature type="compositionally biased region" description="Polar residues" evidence="1">
    <location>
        <begin position="166"/>
        <end position="178"/>
    </location>
</feature>
<feature type="compositionally biased region" description="Basic and acidic residues" evidence="1">
    <location>
        <begin position="450"/>
        <end position="460"/>
    </location>
</feature>
<feature type="region of interest" description="Disordered" evidence="1">
    <location>
        <begin position="372"/>
        <end position="401"/>
    </location>
</feature>
<dbReference type="InterPro" id="IPR033207">
    <property type="entry name" value="CCP110"/>
</dbReference>
<evidence type="ECO:0000313" key="2">
    <source>
        <dbReference type="EMBL" id="KAG7491189.1"/>
    </source>
</evidence>